<keyword evidence="4" id="KW-1185">Reference proteome</keyword>
<organism evidence="3 4">
    <name type="scientific">Sphingosinicella xenopeptidilytica</name>
    <dbReference type="NCBI Taxonomy" id="364098"/>
    <lineage>
        <taxon>Bacteria</taxon>
        <taxon>Pseudomonadati</taxon>
        <taxon>Pseudomonadota</taxon>
        <taxon>Alphaproteobacteria</taxon>
        <taxon>Sphingomonadales</taxon>
        <taxon>Sphingosinicellaceae</taxon>
        <taxon>Sphingosinicella</taxon>
    </lineage>
</organism>
<dbReference type="Proteomes" id="UP001597124">
    <property type="component" value="Unassembled WGS sequence"/>
</dbReference>
<dbReference type="InterPro" id="IPR025110">
    <property type="entry name" value="AMP-bd_C"/>
</dbReference>
<evidence type="ECO:0000259" key="2">
    <source>
        <dbReference type="Pfam" id="PF13193"/>
    </source>
</evidence>
<reference evidence="4" key="1">
    <citation type="journal article" date="2019" name="Int. J. Syst. Evol. Microbiol.">
        <title>The Global Catalogue of Microorganisms (GCM) 10K type strain sequencing project: providing services to taxonomists for standard genome sequencing and annotation.</title>
        <authorList>
            <consortium name="The Broad Institute Genomics Platform"/>
            <consortium name="The Broad Institute Genome Sequencing Center for Infectious Disease"/>
            <person name="Wu L."/>
            <person name="Ma J."/>
        </authorList>
    </citation>
    <scope>NUCLEOTIDE SEQUENCE [LARGE SCALE GENOMIC DNA]</scope>
    <source>
        <strain evidence="4">CCUG 52537</strain>
    </source>
</reference>
<dbReference type="Pfam" id="PF00501">
    <property type="entry name" value="AMP-binding"/>
    <property type="match status" value="1"/>
</dbReference>
<sequence>MLMPMGDIPEFHANRLGGERLAVLHGDDRLTWGELARRVTRRANALLARGVAKDDIVAISLPNCNALYELAFACWKVGATPSLLSHRLPPQEFSAILDIVRPKVVFASNPDILTVSSALPSSFGLSEGEDLPVEAVVGTYWKAMTSGGSTGRPKVIIDHQPGAVDPFAPLLNVPQDKSVLNPGPLYHNAPFRFTVGALHRGNCVVSMTKFDAEEALKLIDRHSIAWAMMVPTMMSRIWRLPDDVRARYDLSSLQAVWHSAAPMPAWLKDAWIEWIGAEKVWEIYGGTERQGNTILDGAEWQTHRGSVGRAFNCSIRILDDSGRELTTGEIGEVFMRPDAGAGQTYHYLGATPRIAADGYESIGDFGWLDEDGYLFLADRRTDLIISGGANIYPAEVESVLMEHPDVDTAVVIGIPHEDMGVVPHAIIKRTVCGAVLEEEALSRFVEQRLTRSKTPRSYEFTNDDLRDDAGKVRRAELRARALNRLAAS</sequence>
<feature type="domain" description="AMP-dependent synthetase/ligase" evidence="1">
    <location>
        <begin position="14"/>
        <end position="336"/>
    </location>
</feature>
<dbReference type="PANTHER" id="PTHR24096">
    <property type="entry name" value="LONG-CHAIN-FATTY-ACID--COA LIGASE"/>
    <property type="match status" value="1"/>
</dbReference>
<dbReference type="RefSeq" id="WP_381490737.1">
    <property type="nucleotide sequence ID" value="NZ_JBHTIK010000005.1"/>
</dbReference>
<dbReference type="EMBL" id="JBHTIK010000005">
    <property type="protein sequence ID" value="MFD0848990.1"/>
    <property type="molecule type" value="Genomic_DNA"/>
</dbReference>
<evidence type="ECO:0000313" key="4">
    <source>
        <dbReference type="Proteomes" id="UP001597124"/>
    </source>
</evidence>
<feature type="domain" description="AMP-binding enzyme C-terminal" evidence="2">
    <location>
        <begin position="395"/>
        <end position="463"/>
    </location>
</feature>
<comment type="caution">
    <text evidence="3">The sequence shown here is derived from an EMBL/GenBank/DDBJ whole genome shotgun (WGS) entry which is preliminary data.</text>
</comment>
<proteinExistence type="predicted"/>
<evidence type="ECO:0000313" key="3">
    <source>
        <dbReference type="EMBL" id="MFD0848990.1"/>
    </source>
</evidence>
<name>A0ABW3C3Q6_SPHXN</name>
<dbReference type="Gene3D" id="3.30.300.30">
    <property type="match status" value="1"/>
</dbReference>
<gene>
    <name evidence="3" type="ORF">ACFQ00_11690</name>
</gene>
<dbReference type="PANTHER" id="PTHR24096:SF323">
    <property type="entry name" value="BLR3536 PROTEIN"/>
    <property type="match status" value="1"/>
</dbReference>
<dbReference type="InterPro" id="IPR042099">
    <property type="entry name" value="ANL_N_sf"/>
</dbReference>
<evidence type="ECO:0000259" key="1">
    <source>
        <dbReference type="Pfam" id="PF00501"/>
    </source>
</evidence>
<dbReference type="Pfam" id="PF13193">
    <property type="entry name" value="AMP-binding_C"/>
    <property type="match status" value="1"/>
</dbReference>
<protein>
    <submittedName>
        <fullName evidence="3">AMP-binding protein</fullName>
    </submittedName>
</protein>
<dbReference type="InterPro" id="IPR000873">
    <property type="entry name" value="AMP-dep_synth/lig_dom"/>
</dbReference>
<dbReference type="SUPFAM" id="SSF56801">
    <property type="entry name" value="Acetyl-CoA synthetase-like"/>
    <property type="match status" value="1"/>
</dbReference>
<dbReference type="Gene3D" id="3.40.50.12780">
    <property type="entry name" value="N-terminal domain of ligase-like"/>
    <property type="match status" value="1"/>
</dbReference>
<accession>A0ABW3C3Q6</accession>
<dbReference type="InterPro" id="IPR045851">
    <property type="entry name" value="AMP-bd_C_sf"/>
</dbReference>